<dbReference type="GO" id="GO:0000976">
    <property type="term" value="F:transcription cis-regulatory region binding"/>
    <property type="evidence" value="ECO:0007669"/>
    <property type="project" value="TreeGrafter"/>
</dbReference>
<feature type="domain" description="HTH tetR-type" evidence="3">
    <location>
        <begin position="9"/>
        <end position="69"/>
    </location>
</feature>
<evidence type="ECO:0000313" key="4">
    <source>
        <dbReference type="EMBL" id="NYJ00687.1"/>
    </source>
</evidence>
<comment type="caution">
    <text evidence="4">The sequence shown here is derived from an EMBL/GenBank/DDBJ whole genome shotgun (WGS) entry which is preliminary data.</text>
</comment>
<protein>
    <submittedName>
        <fullName evidence="4">AcrR family transcriptional regulator</fullName>
    </submittedName>
</protein>
<proteinExistence type="predicted"/>
<organism evidence="4 5">
    <name type="scientific">Nocardioides thalensis</name>
    <dbReference type="NCBI Taxonomy" id="1914755"/>
    <lineage>
        <taxon>Bacteria</taxon>
        <taxon>Bacillati</taxon>
        <taxon>Actinomycetota</taxon>
        <taxon>Actinomycetes</taxon>
        <taxon>Propionibacteriales</taxon>
        <taxon>Nocardioidaceae</taxon>
        <taxon>Nocardioides</taxon>
    </lineage>
</organism>
<dbReference type="SUPFAM" id="SSF46689">
    <property type="entry name" value="Homeodomain-like"/>
    <property type="match status" value="1"/>
</dbReference>
<evidence type="ECO:0000259" key="3">
    <source>
        <dbReference type="PROSITE" id="PS50977"/>
    </source>
</evidence>
<dbReference type="Pfam" id="PF00440">
    <property type="entry name" value="TetR_N"/>
    <property type="match status" value="1"/>
</dbReference>
<dbReference type="Proteomes" id="UP000530424">
    <property type="component" value="Unassembled WGS sequence"/>
</dbReference>
<dbReference type="InterPro" id="IPR050109">
    <property type="entry name" value="HTH-type_TetR-like_transc_reg"/>
</dbReference>
<gene>
    <name evidence="4" type="ORF">HNR19_001385</name>
</gene>
<dbReference type="InterPro" id="IPR009057">
    <property type="entry name" value="Homeodomain-like_sf"/>
</dbReference>
<feature type="DNA-binding region" description="H-T-H motif" evidence="2">
    <location>
        <begin position="32"/>
        <end position="51"/>
    </location>
</feature>
<dbReference type="PRINTS" id="PR00455">
    <property type="entry name" value="HTHTETR"/>
</dbReference>
<dbReference type="EMBL" id="JACCFP010000001">
    <property type="protein sequence ID" value="NYJ00687.1"/>
    <property type="molecule type" value="Genomic_DNA"/>
</dbReference>
<evidence type="ECO:0000313" key="5">
    <source>
        <dbReference type="Proteomes" id="UP000530424"/>
    </source>
</evidence>
<dbReference type="RefSeq" id="WP_343047090.1">
    <property type="nucleotide sequence ID" value="NZ_JACCFP010000001.1"/>
</dbReference>
<name>A0A853C0K7_9ACTN</name>
<keyword evidence="1 2" id="KW-0238">DNA-binding</keyword>
<accession>A0A853C0K7</accession>
<evidence type="ECO:0000256" key="1">
    <source>
        <dbReference type="ARBA" id="ARBA00023125"/>
    </source>
</evidence>
<dbReference type="GO" id="GO:0003700">
    <property type="term" value="F:DNA-binding transcription factor activity"/>
    <property type="evidence" value="ECO:0007669"/>
    <property type="project" value="TreeGrafter"/>
</dbReference>
<reference evidence="4 5" key="1">
    <citation type="submission" date="2020-07" db="EMBL/GenBank/DDBJ databases">
        <title>Sequencing the genomes of 1000 actinobacteria strains.</title>
        <authorList>
            <person name="Klenk H.-P."/>
        </authorList>
    </citation>
    <scope>NUCLEOTIDE SEQUENCE [LARGE SCALE GENOMIC DNA]</scope>
    <source>
        <strain evidence="4 5">DSM 103833</strain>
    </source>
</reference>
<dbReference type="PANTHER" id="PTHR30055">
    <property type="entry name" value="HTH-TYPE TRANSCRIPTIONAL REGULATOR RUTR"/>
    <property type="match status" value="1"/>
</dbReference>
<dbReference type="Gene3D" id="1.10.357.10">
    <property type="entry name" value="Tetracycline Repressor, domain 2"/>
    <property type="match status" value="1"/>
</dbReference>
<evidence type="ECO:0000256" key="2">
    <source>
        <dbReference type="PROSITE-ProRule" id="PRU00335"/>
    </source>
</evidence>
<dbReference type="PROSITE" id="PS50977">
    <property type="entry name" value="HTH_TETR_2"/>
    <property type="match status" value="1"/>
</dbReference>
<dbReference type="AlphaFoldDB" id="A0A853C0K7"/>
<keyword evidence="5" id="KW-1185">Reference proteome</keyword>
<dbReference type="InterPro" id="IPR001647">
    <property type="entry name" value="HTH_TetR"/>
</dbReference>
<dbReference type="PANTHER" id="PTHR30055:SF209">
    <property type="entry name" value="POSSIBLE TRANSCRIPTIONAL REGULATORY PROTEIN (PROBABLY TETR-FAMILY)"/>
    <property type="match status" value="1"/>
</dbReference>
<sequence>MRAQRADAQRNTERLLDAAARLFSEHDPADVSMEQIAQAAGVGKATLYRRFPDLASVAAALLGEHEVELQERMMRGEPPLGPGAPPGDRLAAFYGAMVDLLERHGSLVLGTEVGHERFSVGAYGFWRAHVLALLRGGAVPDPEATVDLLLAPIAPDVYLHQRRRLKLDEQRIRDSLAEMAHRVLG</sequence>